<dbReference type="EC" id="4.2.1.1" evidence="3"/>
<evidence type="ECO:0000256" key="6">
    <source>
        <dbReference type="ARBA" id="ARBA00023239"/>
    </source>
</evidence>
<organism evidence="8 9">
    <name type="scientific">Nitrospina watsonii</name>
    <dbReference type="NCBI Taxonomy" id="1323948"/>
    <lineage>
        <taxon>Bacteria</taxon>
        <taxon>Pseudomonadati</taxon>
        <taxon>Nitrospinota/Tectimicrobiota group</taxon>
        <taxon>Nitrospinota</taxon>
        <taxon>Nitrospinia</taxon>
        <taxon>Nitrospinales</taxon>
        <taxon>Nitrospinaceae</taxon>
        <taxon>Nitrospina</taxon>
    </lineage>
</organism>
<dbReference type="Proteomes" id="UP001157733">
    <property type="component" value="Chromosome"/>
</dbReference>
<reference evidence="8 9" key="1">
    <citation type="submission" date="2022-09" db="EMBL/GenBank/DDBJ databases">
        <authorList>
            <person name="Kop L."/>
        </authorList>
    </citation>
    <scope>NUCLEOTIDE SEQUENCE [LARGE SCALE GENOMIC DNA]</scope>
    <source>
        <strain evidence="8 9">347</strain>
    </source>
</reference>
<evidence type="ECO:0000256" key="3">
    <source>
        <dbReference type="ARBA" id="ARBA00012925"/>
    </source>
</evidence>
<evidence type="ECO:0000256" key="1">
    <source>
        <dbReference type="ARBA" id="ARBA00001947"/>
    </source>
</evidence>
<dbReference type="GO" id="GO:0004089">
    <property type="term" value="F:carbonate dehydratase activity"/>
    <property type="evidence" value="ECO:0007669"/>
    <property type="project" value="UniProtKB-EC"/>
</dbReference>
<dbReference type="Pfam" id="PF00484">
    <property type="entry name" value="Pro_CA"/>
    <property type="match status" value="1"/>
</dbReference>
<name>A0ABM9HFZ2_9BACT</name>
<dbReference type="SMART" id="SM00947">
    <property type="entry name" value="Pro_CA"/>
    <property type="match status" value="1"/>
</dbReference>
<evidence type="ECO:0000256" key="7">
    <source>
        <dbReference type="ARBA" id="ARBA00048348"/>
    </source>
</evidence>
<dbReference type="InterPro" id="IPR036874">
    <property type="entry name" value="Carbonic_anhydrase_sf"/>
</dbReference>
<comment type="similarity">
    <text evidence="2">Belongs to the beta-class carbonic anhydrase family.</text>
</comment>
<keyword evidence="6 8" id="KW-0456">Lyase</keyword>
<proteinExistence type="inferred from homology"/>
<accession>A0ABM9HFZ2</accession>
<evidence type="ECO:0000256" key="2">
    <source>
        <dbReference type="ARBA" id="ARBA00006217"/>
    </source>
</evidence>
<dbReference type="InterPro" id="IPR001765">
    <property type="entry name" value="Carbonic_anhydrase"/>
</dbReference>
<evidence type="ECO:0000313" key="8">
    <source>
        <dbReference type="EMBL" id="CAI2718978.1"/>
    </source>
</evidence>
<protein>
    <recommendedName>
        <fullName evidence="3">carbonic anhydrase</fullName>
        <ecNumber evidence="3">4.2.1.1</ecNumber>
    </recommendedName>
</protein>
<keyword evidence="4" id="KW-0479">Metal-binding</keyword>
<dbReference type="PANTHER" id="PTHR11002:SF76">
    <property type="entry name" value="CARBONIC ANHYDRASE"/>
    <property type="match status" value="1"/>
</dbReference>
<keyword evidence="5" id="KW-0862">Zinc</keyword>
<dbReference type="Gene3D" id="3.40.1050.10">
    <property type="entry name" value="Carbonic anhydrase"/>
    <property type="match status" value="1"/>
</dbReference>
<comment type="catalytic activity">
    <reaction evidence="7">
        <text>hydrogencarbonate + H(+) = CO2 + H2O</text>
        <dbReference type="Rhea" id="RHEA:10748"/>
        <dbReference type="ChEBI" id="CHEBI:15377"/>
        <dbReference type="ChEBI" id="CHEBI:15378"/>
        <dbReference type="ChEBI" id="CHEBI:16526"/>
        <dbReference type="ChEBI" id="CHEBI:17544"/>
        <dbReference type="EC" id="4.2.1.1"/>
    </reaction>
</comment>
<evidence type="ECO:0000313" key="9">
    <source>
        <dbReference type="Proteomes" id="UP001157733"/>
    </source>
</evidence>
<gene>
    <name evidence="8" type="ORF">NSPWAT_2122</name>
</gene>
<sequence length="123" mass="13188">MRVAGNIINKMILGSLEYTVDHLGTRLILVLGHSGCGAVAAAVSGGHIPGHLASIVHPIQNLVKKFTKNGSPPDVDERVRENVRQTVKNIHASRPILSKMIKDGDLEVAGAIYHLESGKIELL</sequence>
<comment type="cofactor">
    <cofactor evidence="1">
        <name>Zn(2+)</name>
        <dbReference type="ChEBI" id="CHEBI:29105"/>
    </cofactor>
</comment>
<keyword evidence="9" id="KW-1185">Reference proteome</keyword>
<dbReference type="EMBL" id="OX336137">
    <property type="protein sequence ID" value="CAI2718978.1"/>
    <property type="molecule type" value="Genomic_DNA"/>
</dbReference>
<evidence type="ECO:0000256" key="5">
    <source>
        <dbReference type="ARBA" id="ARBA00022833"/>
    </source>
</evidence>
<evidence type="ECO:0000256" key="4">
    <source>
        <dbReference type="ARBA" id="ARBA00022723"/>
    </source>
</evidence>
<dbReference type="PANTHER" id="PTHR11002">
    <property type="entry name" value="CARBONIC ANHYDRASE"/>
    <property type="match status" value="1"/>
</dbReference>
<dbReference type="SUPFAM" id="SSF53056">
    <property type="entry name" value="beta-carbonic anhydrase, cab"/>
    <property type="match status" value="1"/>
</dbReference>